<dbReference type="RefSeq" id="WP_209887381.1">
    <property type="nucleotide sequence ID" value="NZ_JAGGMR010000001.1"/>
</dbReference>
<dbReference type="EMBL" id="JAGGMR010000001">
    <property type="protein sequence ID" value="MBP2189136.1"/>
    <property type="molecule type" value="Genomic_DNA"/>
</dbReference>
<evidence type="ECO:0000313" key="2">
    <source>
        <dbReference type="Proteomes" id="UP001519325"/>
    </source>
</evidence>
<evidence type="ECO:0000313" key="1">
    <source>
        <dbReference type="EMBL" id="MBP2189136.1"/>
    </source>
</evidence>
<keyword evidence="2" id="KW-1185">Reference proteome</keyword>
<sequence length="99" mass="10467">MGDEDRFGVRPEQLTNISGIWRREAGDLTGLAWSALSEVGGEGSAVLAAVRDSADPARQAVASIAGRFTTMADLVDRFAGEIAERDAEIATEFGKLAAR</sequence>
<comment type="caution">
    <text evidence="1">The sequence shown here is derived from an EMBL/GenBank/DDBJ whole genome shotgun (WGS) entry which is preliminary data.</text>
</comment>
<dbReference type="Proteomes" id="UP001519325">
    <property type="component" value="Unassembled WGS sequence"/>
</dbReference>
<reference evidence="1 2" key="1">
    <citation type="submission" date="2021-03" db="EMBL/GenBank/DDBJ databases">
        <title>Sequencing the genomes of 1000 actinobacteria strains.</title>
        <authorList>
            <person name="Klenk H.-P."/>
        </authorList>
    </citation>
    <scope>NUCLEOTIDE SEQUENCE [LARGE SCALE GENOMIC DNA]</scope>
    <source>
        <strain evidence="1 2">DSM 45516</strain>
    </source>
</reference>
<protein>
    <submittedName>
        <fullName evidence="1">Uncharacterized protein</fullName>
    </submittedName>
</protein>
<accession>A0ABS4QBP8</accession>
<proteinExistence type="predicted"/>
<organism evidence="1 2">
    <name type="scientific">Nocardia goodfellowii</name>
    <dbReference type="NCBI Taxonomy" id="882446"/>
    <lineage>
        <taxon>Bacteria</taxon>
        <taxon>Bacillati</taxon>
        <taxon>Actinomycetota</taxon>
        <taxon>Actinomycetes</taxon>
        <taxon>Mycobacteriales</taxon>
        <taxon>Nocardiaceae</taxon>
        <taxon>Nocardia</taxon>
    </lineage>
</organism>
<name>A0ABS4QBP8_9NOCA</name>
<gene>
    <name evidence="1" type="ORF">BJ987_002037</name>
</gene>